<keyword evidence="5 8" id="KW-0472">Membrane</keyword>
<dbReference type="OrthoDB" id="2101615at2759"/>
<dbReference type="RefSeq" id="XP_009011356.1">
    <property type="nucleotide sequence ID" value="XM_009013108.1"/>
</dbReference>
<dbReference type="GeneID" id="20202006"/>
<evidence type="ECO:0000256" key="7">
    <source>
        <dbReference type="ARBA" id="ARBA00023224"/>
    </source>
</evidence>
<feature type="transmembrane region" description="Helical" evidence="8">
    <location>
        <begin position="349"/>
        <end position="373"/>
    </location>
</feature>
<dbReference type="PANTHER" id="PTHR24238">
    <property type="entry name" value="G-PROTEIN COUPLED RECEPTOR"/>
    <property type="match status" value="1"/>
</dbReference>
<dbReference type="Pfam" id="PF00001">
    <property type="entry name" value="7tm_1"/>
    <property type="match status" value="1"/>
</dbReference>
<feature type="transmembrane region" description="Helical" evidence="8">
    <location>
        <begin position="194"/>
        <end position="217"/>
    </location>
</feature>
<feature type="transmembrane region" description="Helical" evidence="8">
    <location>
        <begin position="78"/>
        <end position="99"/>
    </location>
</feature>
<feature type="transmembrane region" description="Helical" evidence="8">
    <location>
        <begin position="249"/>
        <end position="271"/>
    </location>
</feature>
<feature type="transmembrane region" description="Helical" evidence="8">
    <location>
        <begin position="111"/>
        <end position="133"/>
    </location>
</feature>
<evidence type="ECO:0000259" key="9">
    <source>
        <dbReference type="PROSITE" id="PS50262"/>
    </source>
</evidence>
<dbReference type="KEGG" id="hro:HELRODRAFT_167618"/>
<feature type="domain" description="G-protein coupled receptors family 1 profile" evidence="9">
    <location>
        <begin position="90"/>
        <end position="406"/>
    </location>
</feature>
<dbReference type="GO" id="GO:0005886">
    <property type="term" value="C:plasma membrane"/>
    <property type="evidence" value="ECO:0000318"/>
    <property type="project" value="GO_Central"/>
</dbReference>
<evidence type="ECO:0000256" key="3">
    <source>
        <dbReference type="ARBA" id="ARBA00022989"/>
    </source>
</evidence>
<accession>T1EZK6</accession>
<dbReference type="GO" id="GO:0008188">
    <property type="term" value="F:neuropeptide receptor activity"/>
    <property type="evidence" value="ECO:0000318"/>
    <property type="project" value="GO_Central"/>
</dbReference>
<organism evidence="11 12">
    <name type="scientific">Helobdella robusta</name>
    <name type="common">Californian leech</name>
    <dbReference type="NCBI Taxonomy" id="6412"/>
    <lineage>
        <taxon>Eukaryota</taxon>
        <taxon>Metazoa</taxon>
        <taxon>Spiralia</taxon>
        <taxon>Lophotrochozoa</taxon>
        <taxon>Annelida</taxon>
        <taxon>Clitellata</taxon>
        <taxon>Hirudinea</taxon>
        <taxon>Rhynchobdellida</taxon>
        <taxon>Glossiphoniidae</taxon>
        <taxon>Helobdella</taxon>
    </lineage>
</organism>
<evidence type="ECO:0000256" key="2">
    <source>
        <dbReference type="ARBA" id="ARBA00022692"/>
    </source>
</evidence>
<keyword evidence="2 8" id="KW-0812">Transmembrane</keyword>
<name>T1EZK6_HELRO</name>
<evidence type="ECO:0000313" key="10">
    <source>
        <dbReference type="EMBL" id="ESO11087.1"/>
    </source>
</evidence>
<dbReference type="EMBL" id="KB095858">
    <property type="protein sequence ID" value="ESO11087.1"/>
    <property type="molecule type" value="Genomic_DNA"/>
</dbReference>
<proteinExistence type="predicted"/>
<dbReference type="CDD" id="cd00637">
    <property type="entry name" value="7tm_classA_rhodopsin-like"/>
    <property type="match status" value="1"/>
</dbReference>
<keyword evidence="6" id="KW-0675">Receptor</keyword>
<sequence>MGLSSRSNTDSTHDLLQFTVNCNYSADNIYTVDNSTTSNSSDPNDTPDDNFENICGNSTLLDNEFLLGLDVVRYGLPVIYILSILLSMSGNLFWIIFMWKSARCGRSSNVILILNLAVCDLIKATVVAPLRVIELYLSRYQYHSSDGMDCCRSMNFFTLFLALVGFHSVVAISQERLVLISFPFYARKWFSRNVALVTISVVWASSFLVSLPFSLLYSRTITISLPYGAVFRMCSISFFHSEAGTGIKVYTLVITIFYYFIPVLVVSVSYIKIFITLHKAINNLTCTTIDTPERITTKYSDMKIENESNSNKQLVSPISKENSCVRVDQHPWKTSSVSTLKIIQRRKTLAQMMLVVAVCFIFFQGPIFFLYLYLSFGYKIERNAVFTLILFKWFPMVSSMINPFVYSTGWKSNYCEVDIYLTEKENKKPDQYLFC</sequence>
<dbReference type="InterPro" id="IPR017452">
    <property type="entry name" value="GPCR_Rhodpsn_7TM"/>
</dbReference>
<reference evidence="10 12" key="2">
    <citation type="journal article" date="2013" name="Nature">
        <title>Insights into bilaterian evolution from three spiralian genomes.</title>
        <authorList>
            <person name="Simakov O."/>
            <person name="Marletaz F."/>
            <person name="Cho S.J."/>
            <person name="Edsinger-Gonzales E."/>
            <person name="Havlak P."/>
            <person name="Hellsten U."/>
            <person name="Kuo D.H."/>
            <person name="Larsson T."/>
            <person name="Lv J."/>
            <person name="Arendt D."/>
            <person name="Savage R."/>
            <person name="Osoegawa K."/>
            <person name="de Jong P."/>
            <person name="Grimwood J."/>
            <person name="Chapman J.A."/>
            <person name="Shapiro H."/>
            <person name="Aerts A."/>
            <person name="Otillar R.P."/>
            <person name="Terry A.Y."/>
            <person name="Boore J.L."/>
            <person name="Grigoriev I.V."/>
            <person name="Lindberg D.R."/>
            <person name="Seaver E.C."/>
            <person name="Weisblat D.A."/>
            <person name="Putnam N.H."/>
            <person name="Rokhsar D.S."/>
        </authorList>
    </citation>
    <scope>NUCLEOTIDE SEQUENCE</scope>
</reference>
<dbReference type="PANTHER" id="PTHR24238:SF75">
    <property type="entry name" value="CHOLECYSTOKININ-LIKE RECEPTOR AT 17D1-RELATED"/>
    <property type="match status" value="1"/>
</dbReference>
<dbReference type="HOGENOM" id="CLU_712267_0_0_1"/>
<dbReference type="Gene3D" id="1.20.1070.10">
    <property type="entry name" value="Rhodopsin 7-helix transmembrane proteins"/>
    <property type="match status" value="1"/>
</dbReference>
<dbReference type="PRINTS" id="PR00237">
    <property type="entry name" value="GPCRRHODOPSN"/>
</dbReference>
<dbReference type="EMBL" id="AMQM01002819">
    <property type="status" value="NOT_ANNOTATED_CDS"/>
    <property type="molecule type" value="Genomic_DNA"/>
</dbReference>
<evidence type="ECO:0000256" key="6">
    <source>
        <dbReference type="ARBA" id="ARBA00023170"/>
    </source>
</evidence>
<keyword evidence="7" id="KW-0807">Transducer</keyword>
<evidence type="ECO:0000256" key="1">
    <source>
        <dbReference type="ARBA" id="ARBA00004141"/>
    </source>
</evidence>
<dbReference type="GO" id="GO:0007218">
    <property type="term" value="P:neuropeptide signaling pathway"/>
    <property type="evidence" value="ECO:0000318"/>
    <property type="project" value="GO_Central"/>
</dbReference>
<keyword evidence="12" id="KW-1185">Reference proteome</keyword>
<dbReference type="OMA" id="ANIVCCK"/>
<dbReference type="SUPFAM" id="SSF81321">
    <property type="entry name" value="Family A G protein-coupled receptor-like"/>
    <property type="match status" value="1"/>
</dbReference>
<gene>
    <name evidence="11" type="primary">20202006</name>
    <name evidence="10" type="ORF">HELRODRAFT_167618</name>
</gene>
<dbReference type="InterPro" id="IPR000276">
    <property type="entry name" value="GPCR_Rhodpsn"/>
</dbReference>
<keyword evidence="4" id="KW-0297">G-protein coupled receptor</keyword>
<dbReference type="PROSITE" id="PS50262">
    <property type="entry name" value="G_PROTEIN_RECEP_F1_2"/>
    <property type="match status" value="1"/>
</dbReference>
<evidence type="ECO:0000313" key="11">
    <source>
        <dbReference type="EnsemblMetazoa" id="HelroP167618"/>
    </source>
</evidence>
<evidence type="ECO:0000256" key="4">
    <source>
        <dbReference type="ARBA" id="ARBA00023040"/>
    </source>
</evidence>
<dbReference type="CTD" id="20202006"/>
<evidence type="ECO:0000313" key="12">
    <source>
        <dbReference type="Proteomes" id="UP000015101"/>
    </source>
</evidence>
<evidence type="ECO:0000256" key="5">
    <source>
        <dbReference type="ARBA" id="ARBA00023136"/>
    </source>
</evidence>
<dbReference type="Proteomes" id="UP000015101">
    <property type="component" value="Unassembled WGS sequence"/>
</dbReference>
<evidence type="ECO:0000256" key="8">
    <source>
        <dbReference type="SAM" id="Phobius"/>
    </source>
</evidence>
<reference evidence="12" key="1">
    <citation type="submission" date="2012-12" db="EMBL/GenBank/DDBJ databases">
        <authorList>
            <person name="Hellsten U."/>
            <person name="Grimwood J."/>
            <person name="Chapman J.A."/>
            <person name="Shapiro H."/>
            <person name="Aerts A."/>
            <person name="Otillar R.P."/>
            <person name="Terry A.Y."/>
            <person name="Boore J.L."/>
            <person name="Simakov O."/>
            <person name="Marletaz F."/>
            <person name="Cho S.-J."/>
            <person name="Edsinger-Gonzales E."/>
            <person name="Havlak P."/>
            <person name="Kuo D.-H."/>
            <person name="Larsson T."/>
            <person name="Lv J."/>
            <person name="Arendt D."/>
            <person name="Savage R."/>
            <person name="Osoegawa K."/>
            <person name="de Jong P."/>
            <person name="Lindberg D.R."/>
            <person name="Seaver E.C."/>
            <person name="Weisblat D.A."/>
            <person name="Putnam N.H."/>
            <person name="Grigoriev I.V."/>
            <person name="Rokhsar D.S."/>
        </authorList>
    </citation>
    <scope>NUCLEOTIDE SEQUENCE</scope>
</reference>
<protein>
    <recommendedName>
        <fullName evidence="9">G-protein coupled receptors family 1 profile domain-containing protein</fullName>
    </recommendedName>
</protein>
<comment type="subcellular location">
    <subcellularLocation>
        <location evidence="1">Membrane</location>
        <topology evidence="1">Multi-pass membrane protein</topology>
    </subcellularLocation>
</comment>
<feature type="transmembrane region" description="Helical" evidence="8">
    <location>
        <begin position="153"/>
        <end position="173"/>
    </location>
</feature>
<reference evidence="11" key="3">
    <citation type="submission" date="2015-06" db="UniProtKB">
        <authorList>
            <consortium name="EnsemblMetazoa"/>
        </authorList>
    </citation>
    <scope>IDENTIFICATION</scope>
</reference>
<dbReference type="AlphaFoldDB" id="T1EZK6"/>
<dbReference type="eggNOG" id="KOG3656">
    <property type="taxonomic scope" value="Eukaryota"/>
</dbReference>
<dbReference type="EnsemblMetazoa" id="HelroT167618">
    <property type="protein sequence ID" value="HelroP167618"/>
    <property type="gene ID" value="HelroG167618"/>
</dbReference>
<keyword evidence="3 8" id="KW-1133">Transmembrane helix</keyword>
<dbReference type="InParanoid" id="T1EZK6"/>
<feature type="transmembrane region" description="Helical" evidence="8">
    <location>
        <begin position="385"/>
        <end position="405"/>
    </location>
</feature>